<protein>
    <submittedName>
        <fullName evidence="1">General stress protein CsbD</fullName>
    </submittedName>
</protein>
<dbReference type="EMBL" id="JAKLTR010000001">
    <property type="protein sequence ID" value="MCG2613091.1"/>
    <property type="molecule type" value="Genomic_DNA"/>
</dbReference>
<dbReference type="Gene3D" id="1.10.1470.10">
    <property type="entry name" value="YjbJ"/>
    <property type="match status" value="1"/>
</dbReference>
<reference evidence="1" key="1">
    <citation type="submission" date="2022-01" db="EMBL/GenBank/DDBJ databases">
        <authorList>
            <person name="Jo J.-H."/>
            <person name="Im W.-T."/>
        </authorList>
    </citation>
    <scope>NUCLEOTIDE SEQUENCE</scope>
    <source>
        <strain evidence="1">NA20</strain>
    </source>
</reference>
<accession>A0ABS9KLA4</accession>
<dbReference type="Proteomes" id="UP001165367">
    <property type="component" value="Unassembled WGS sequence"/>
</dbReference>
<name>A0ABS9KLA4_9BACT</name>
<dbReference type="SUPFAM" id="SSF69047">
    <property type="entry name" value="Hypothetical protein YjbJ"/>
    <property type="match status" value="1"/>
</dbReference>
<organism evidence="1 2">
    <name type="scientific">Terrimonas ginsenosidimutans</name>
    <dbReference type="NCBI Taxonomy" id="2908004"/>
    <lineage>
        <taxon>Bacteria</taxon>
        <taxon>Pseudomonadati</taxon>
        <taxon>Bacteroidota</taxon>
        <taxon>Chitinophagia</taxon>
        <taxon>Chitinophagales</taxon>
        <taxon>Chitinophagaceae</taxon>
        <taxon>Terrimonas</taxon>
    </lineage>
</organism>
<comment type="caution">
    <text evidence="1">The sequence shown here is derived from an EMBL/GenBank/DDBJ whole genome shotgun (WGS) entry which is preliminary data.</text>
</comment>
<evidence type="ECO:0000313" key="1">
    <source>
        <dbReference type="EMBL" id="MCG2613091.1"/>
    </source>
</evidence>
<evidence type="ECO:0000313" key="2">
    <source>
        <dbReference type="Proteomes" id="UP001165367"/>
    </source>
</evidence>
<dbReference type="InterPro" id="IPR036629">
    <property type="entry name" value="YjbJ_sf"/>
</dbReference>
<proteinExistence type="predicted"/>
<sequence>MSKQKLNLETPWPEVKEKIKEVNYDLTDADLMLEPGKEDELISRLAKKMHKTEEEVKGWIESVAHTKNRAS</sequence>
<gene>
    <name evidence="1" type="ORF">LZZ85_02330</name>
</gene>
<keyword evidence="2" id="KW-1185">Reference proteome</keyword>
<dbReference type="RefSeq" id="WP_237868316.1">
    <property type="nucleotide sequence ID" value="NZ_JAKLTR010000001.1"/>
</dbReference>